<evidence type="ECO:0000259" key="2">
    <source>
        <dbReference type="PROSITE" id="PS51186"/>
    </source>
</evidence>
<dbReference type="GO" id="GO:0016747">
    <property type="term" value="F:acyltransferase activity, transferring groups other than amino-acyl groups"/>
    <property type="evidence" value="ECO:0007669"/>
    <property type="project" value="InterPro"/>
</dbReference>
<dbReference type="Gene3D" id="3.40.630.30">
    <property type="match status" value="1"/>
</dbReference>
<proteinExistence type="predicted"/>
<dbReference type="InterPro" id="IPR016181">
    <property type="entry name" value="Acyl_CoA_acyltransferase"/>
</dbReference>
<evidence type="ECO:0000313" key="4">
    <source>
        <dbReference type="Proteomes" id="UP001138500"/>
    </source>
</evidence>
<evidence type="ECO:0000256" key="1">
    <source>
        <dbReference type="SAM" id="MobiDB-lite"/>
    </source>
</evidence>
<keyword evidence="4" id="KW-1185">Reference proteome</keyword>
<dbReference type="EMBL" id="RIBY02001956">
    <property type="protein sequence ID" value="KAH9826757.1"/>
    <property type="molecule type" value="Genomic_DNA"/>
</dbReference>
<comment type="caution">
    <text evidence="3">The sequence shown here is derived from an EMBL/GenBank/DDBJ whole genome shotgun (WGS) entry which is preliminary data.</text>
</comment>
<evidence type="ECO:0000313" key="3">
    <source>
        <dbReference type="EMBL" id="KAH9826757.1"/>
    </source>
</evidence>
<gene>
    <name evidence="3" type="ORF">Tdes44962_MAKER03300</name>
</gene>
<reference evidence="3 4" key="2">
    <citation type="journal article" date="2021" name="Curr. Genet.">
        <title>Genetic response to nitrogen starvation in the aggressive Eucalyptus foliar pathogen Teratosphaeria destructans.</title>
        <authorList>
            <person name="Havenga M."/>
            <person name="Wingfield B.D."/>
            <person name="Wingfield M.J."/>
            <person name="Dreyer L.L."/>
            <person name="Roets F."/>
            <person name="Aylward J."/>
        </authorList>
    </citation>
    <scope>NUCLEOTIDE SEQUENCE [LARGE SCALE GENOMIC DNA]</scope>
    <source>
        <strain evidence="3">CMW44962</strain>
    </source>
</reference>
<protein>
    <submittedName>
        <fullName evidence="3">Acetyltransferase (GNAT) domain</fullName>
    </submittedName>
</protein>
<dbReference type="OrthoDB" id="2115692at2759"/>
<accession>A0A9W7SQE2</accession>
<dbReference type="PANTHER" id="PTHR42791:SF14">
    <property type="entry name" value="N-ACETYLTRANSFERASE DOMAIN-CONTAINING PROTEIN"/>
    <property type="match status" value="1"/>
</dbReference>
<name>A0A9W7SQE2_9PEZI</name>
<feature type="region of interest" description="Disordered" evidence="1">
    <location>
        <begin position="77"/>
        <end position="101"/>
    </location>
</feature>
<dbReference type="PANTHER" id="PTHR42791">
    <property type="entry name" value="GNAT FAMILY ACETYLTRANSFERASE"/>
    <property type="match status" value="1"/>
</dbReference>
<organism evidence="3 4">
    <name type="scientific">Teratosphaeria destructans</name>
    <dbReference type="NCBI Taxonomy" id="418781"/>
    <lineage>
        <taxon>Eukaryota</taxon>
        <taxon>Fungi</taxon>
        <taxon>Dikarya</taxon>
        <taxon>Ascomycota</taxon>
        <taxon>Pezizomycotina</taxon>
        <taxon>Dothideomycetes</taxon>
        <taxon>Dothideomycetidae</taxon>
        <taxon>Mycosphaerellales</taxon>
        <taxon>Teratosphaeriaceae</taxon>
        <taxon>Teratosphaeria</taxon>
    </lineage>
</organism>
<feature type="domain" description="N-acetyltransferase" evidence="2">
    <location>
        <begin position="106"/>
        <end position="240"/>
    </location>
</feature>
<dbReference type="SUPFAM" id="SSF55729">
    <property type="entry name" value="Acyl-CoA N-acyltransferases (Nat)"/>
    <property type="match status" value="1"/>
</dbReference>
<dbReference type="InterPro" id="IPR000182">
    <property type="entry name" value="GNAT_dom"/>
</dbReference>
<feature type="compositionally biased region" description="Basic and acidic residues" evidence="1">
    <location>
        <begin position="90"/>
        <end position="101"/>
    </location>
</feature>
<reference evidence="3 4" key="1">
    <citation type="journal article" date="2018" name="IMA Fungus">
        <title>IMA Genome-F 10: Nine draft genome sequences of Claviceps purpurea s.lat., including C. arundinis, C. humidiphila, and C. cf. spartinae, pseudomolecules for the pitch canker pathogen Fusarium circinatum, draft genome of Davidsoniella eucalypti, Grosmannia galeiformis, Quambalaria eucalypti, and Teratosphaeria destructans.</title>
        <authorList>
            <person name="Wingfield B.D."/>
            <person name="Liu M."/>
            <person name="Nguyen H.D."/>
            <person name="Lane F.A."/>
            <person name="Morgan S.W."/>
            <person name="De Vos L."/>
            <person name="Wilken P.M."/>
            <person name="Duong T.A."/>
            <person name="Aylward J."/>
            <person name="Coetzee M.P."/>
            <person name="Dadej K."/>
            <person name="De Beer Z.W."/>
            <person name="Findlay W."/>
            <person name="Havenga M."/>
            <person name="Kolarik M."/>
            <person name="Menzies J.G."/>
            <person name="Naidoo K."/>
            <person name="Pochopski O."/>
            <person name="Shoukouhi P."/>
            <person name="Santana Q.C."/>
            <person name="Seifert K.A."/>
            <person name="Soal N."/>
            <person name="Steenkamp E.T."/>
            <person name="Tatham C.T."/>
            <person name="van der Nest M.A."/>
            <person name="Wingfield M.J."/>
        </authorList>
    </citation>
    <scope>NUCLEOTIDE SEQUENCE [LARGE SCALE GENOMIC DNA]</scope>
    <source>
        <strain evidence="3">CMW44962</strain>
    </source>
</reference>
<dbReference type="CDD" id="cd04301">
    <property type="entry name" value="NAT_SF"/>
    <property type="match status" value="1"/>
</dbReference>
<dbReference type="PROSITE" id="PS51186">
    <property type="entry name" value="GNAT"/>
    <property type="match status" value="1"/>
</dbReference>
<sequence length="276" mass="30909">MPLMDPPDSPASSSDSTGSQHHYIISTATDADVRRLVDIEFHAFENERANQQLSFRDQDKPDHLERTVQMYGKVVRDGQAAAKLGRQKPSSRDRGQTLGHTETRLLKVTDVDTGDIVSFAKTEIKTYTEDELVSAADSGHEQDPQMNRNWFALNERLRREYMGTRRHCYIAMLATEPRFQHNGAGTMLLETILADADNAGLEVYLEGTDTAKAMYLKHGFRAVNDIYFDPSKYGMDALGIEHQTVMVRGALDTDGSGQRRQVRAWSSVVAGAEIRS</sequence>
<dbReference type="Pfam" id="PF00583">
    <property type="entry name" value="Acetyltransf_1"/>
    <property type="match status" value="1"/>
</dbReference>
<dbReference type="InterPro" id="IPR052523">
    <property type="entry name" value="Trichothecene_AcTrans"/>
</dbReference>
<feature type="region of interest" description="Disordered" evidence="1">
    <location>
        <begin position="1"/>
        <end position="20"/>
    </location>
</feature>
<dbReference type="AlphaFoldDB" id="A0A9W7SQE2"/>
<dbReference type="Proteomes" id="UP001138500">
    <property type="component" value="Unassembled WGS sequence"/>
</dbReference>